<dbReference type="Gene3D" id="3.80.10.10">
    <property type="entry name" value="Ribonuclease Inhibitor"/>
    <property type="match status" value="1"/>
</dbReference>
<evidence type="ECO:0000313" key="3">
    <source>
        <dbReference type="EMBL" id="CAG2208671.1"/>
    </source>
</evidence>
<reference evidence="3" key="1">
    <citation type="submission" date="2021-03" db="EMBL/GenBank/DDBJ databases">
        <authorList>
            <person name="Bekaert M."/>
        </authorList>
    </citation>
    <scope>NUCLEOTIDE SEQUENCE</scope>
</reference>
<dbReference type="EMBL" id="CAJPWZ010001115">
    <property type="protein sequence ID" value="CAG2208671.1"/>
    <property type="molecule type" value="Genomic_DNA"/>
</dbReference>
<evidence type="ECO:0000313" key="4">
    <source>
        <dbReference type="Proteomes" id="UP000683360"/>
    </source>
</evidence>
<dbReference type="AlphaFoldDB" id="A0A8S3RQU4"/>
<dbReference type="InterPro" id="IPR032675">
    <property type="entry name" value="LRR_dom_sf"/>
</dbReference>
<dbReference type="PRINTS" id="PR00019">
    <property type="entry name" value="LEURICHRPT"/>
</dbReference>
<dbReference type="InterPro" id="IPR001611">
    <property type="entry name" value="Leu-rich_rpt"/>
</dbReference>
<sequence length="173" mass="19878">MGFNSLKDISGLFENLKELKHLDLRHNLVTSVDMEMFKGLTKLEYLNLSENQLICNCAIVSLKGLYFVINHGKGIMCPDMKGADLENVPDYELCTNKGDYCRQENVTIINGHSLATVYGISVIRCAFMCDVNQECNAFQHLDDMERICSLWNIRDKSSWLMNVTRYVDLYDRC</sequence>
<keyword evidence="1" id="KW-0732">Signal</keyword>
<protein>
    <recommendedName>
        <fullName evidence="2">Apple domain-containing protein</fullName>
    </recommendedName>
</protein>
<accession>A0A8S3RQU4</accession>
<dbReference type="InterPro" id="IPR050328">
    <property type="entry name" value="Dev_Immune_Receptor"/>
</dbReference>
<dbReference type="Pfam" id="PF13855">
    <property type="entry name" value="LRR_8"/>
    <property type="match status" value="1"/>
</dbReference>
<proteinExistence type="predicted"/>
<keyword evidence="4" id="KW-1185">Reference proteome</keyword>
<evidence type="ECO:0000256" key="1">
    <source>
        <dbReference type="ARBA" id="ARBA00022729"/>
    </source>
</evidence>
<feature type="domain" description="Apple" evidence="2">
    <location>
        <begin position="94"/>
        <end position="173"/>
    </location>
</feature>
<dbReference type="PROSITE" id="PS50948">
    <property type="entry name" value="PAN"/>
    <property type="match status" value="1"/>
</dbReference>
<comment type="caution">
    <text evidence="3">The sequence shown here is derived from an EMBL/GenBank/DDBJ whole genome shotgun (WGS) entry which is preliminary data.</text>
</comment>
<dbReference type="OrthoDB" id="6113682at2759"/>
<evidence type="ECO:0000259" key="2">
    <source>
        <dbReference type="PROSITE" id="PS50948"/>
    </source>
</evidence>
<dbReference type="InterPro" id="IPR003609">
    <property type="entry name" value="Pan_app"/>
</dbReference>
<organism evidence="3 4">
    <name type="scientific">Mytilus edulis</name>
    <name type="common">Blue mussel</name>
    <dbReference type="NCBI Taxonomy" id="6550"/>
    <lineage>
        <taxon>Eukaryota</taxon>
        <taxon>Metazoa</taxon>
        <taxon>Spiralia</taxon>
        <taxon>Lophotrochozoa</taxon>
        <taxon>Mollusca</taxon>
        <taxon>Bivalvia</taxon>
        <taxon>Autobranchia</taxon>
        <taxon>Pteriomorphia</taxon>
        <taxon>Mytilida</taxon>
        <taxon>Mytiloidea</taxon>
        <taxon>Mytilidae</taxon>
        <taxon>Mytilinae</taxon>
        <taxon>Mytilus</taxon>
    </lineage>
</organism>
<dbReference type="SUPFAM" id="SSF52058">
    <property type="entry name" value="L domain-like"/>
    <property type="match status" value="1"/>
</dbReference>
<dbReference type="PANTHER" id="PTHR24373:SF275">
    <property type="entry name" value="TIR DOMAIN-CONTAINING PROTEIN"/>
    <property type="match status" value="1"/>
</dbReference>
<dbReference type="PANTHER" id="PTHR24373">
    <property type="entry name" value="SLIT RELATED LEUCINE-RICH REPEAT NEURONAL PROTEIN"/>
    <property type="match status" value="1"/>
</dbReference>
<name>A0A8S3RQU4_MYTED</name>
<gene>
    <name evidence="3" type="ORF">MEDL_22816</name>
</gene>
<dbReference type="Proteomes" id="UP000683360">
    <property type="component" value="Unassembled WGS sequence"/>
</dbReference>